<organism evidence="1 2">
    <name type="scientific">Araneus ventricosus</name>
    <name type="common">Orbweaver spider</name>
    <name type="synonym">Epeira ventricosa</name>
    <dbReference type="NCBI Taxonomy" id="182803"/>
    <lineage>
        <taxon>Eukaryota</taxon>
        <taxon>Metazoa</taxon>
        <taxon>Ecdysozoa</taxon>
        <taxon>Arthropoda</taxon>
        <taxon>Chelicerata</taxon>
        <taxon>Arachnida</taxon>
        <taxon>Araneae</taxon>
        <taxon>Araneomorphae</taxon>
        <taxon>Entelegynae</taxon>
        <taxon>Araneoidea</taxon>
        <taxon>Araneidae</taxon>
        <taxon>Araneus</taxon>
    </lineage>
</organism>
<dbReference type="GO" id="GO:0003676">
    <property type="term" value="F:nucleic acid binding"/>
    <property type="evidence" value="ECO:0007669"/>
    <property type="project" value="InterPro"/>
</dbReference>
<comment type="caution">
    <text evidence="1">The sequence shown here is derived from an EMBL/GenBank/DDBJ whole genome shotgun (WGS) entry which is preliminary data.</text>
</comment>
<dbReference type="AlphaFoldDB" id="A0A4Y2BXF3"/>
<dbReference type="PANTHER" id="PTHR46060">
    <property type="entry name" value="MARINER MOS1 TRANSPOSASE-LIKE PROTEIN"/>
    <property type="match status" value="1"/>
</dbReference>
<protein>
    <recommendedName>
        <fullName evidence="3">Histone-lysine N-methyltransferase SETMAR</fullName>
    </recommendedName>
</protein>
<sequence length="102" mass="11646">MLPPSVSYVAFFAFFKQNVVLWKTINAAVSLQTLRPLRRAILTSGVVLTHVNTRPHNTVASQQLLEQFKWDVSDHLTYSSDLATNDFHLFPELRNWLGGQSF</sequence>
<evidence type="ECO:0000313" key="2">
    <source>
        <dbReference type="Proteomes" id="UP000499080"/>
    </source>
</evidence>
<name>A0A4Y2BXF3_ARAVE</name>
<dbReference type="Proteomes" id="UP000499080">
    <property type="component" value="Unassembled WGS sequence"/>
</dbReference>
<accession>A0A4Y2BXF3</accession>
<dbReference type="Gene3D" id="3.30.420.10">
    <property type="entry name" value="Ribonuclease H-like superfamily/Ribonuclease H"/>
    <property type="match status" value="1"/>
</dbReference>
<dbReference type="EMBL" id="BGPR01000118">
    <property type="protein sequence ID" value="GBL96247.1"/>
    <property type="molecule type" value="Genomic_DNA"/>
</dbReference>
<reference evidence="1 2" key="1">
    <citation type="journal article" date="2019" name="Sci. Rep.">
        <title>Orb-weaving spider Araneus ventricosus genome elucidates the spidroin gene catalogue.</title>
        <authorList>
            <person name="Kono N."/>
            <person name="Nakamura H."/>
            <person name="Ohtoshi R."/>
            <person name="Moran D.A.P."/>
            <person name="Shinohara A."/>
            <person name="Yoshida Y."/>
            <person name="Fujiwara M."/>
            <person name="Mori M."/>
            <person name="Tomita M."/>
            <person name="Arakawa K."/>
        </authorList>
    </citation>
    <scope>NUCLEOTIDE SEQUENCE [LARGE SCALE GENOMIC DNA]</scope>
</reference>
<evidence type="ECO:0008006" key="3">
    <source>
        <dbReference type="Google" id="ProtNLM"/>
    </source>
</evidence>
<dbReference type="PANTHER" id="PTHR46060:SF1">
    <property type="entry name" value="MARINER MOS1 TRANSPOSASE-LIKE PROTEIN"/>
    <property type="match status" value="1"/>
</dbReference>
<gene>
    <name evidence="1" type="ORF">AVEN_118781_1</name>
</gene>
<evidence type="ECO:0000313" key="1">
    <source>
        <dbReference type="EMBL" id="GBL96247.1"/>
    </source>
</evidence>
<dbReference type="InterPro" id="IPR036397">
    <property type="entry name" value="RNaseH_sf"/>
</dbReference>
<dbReference type="InterPro" id="IPR052709">
    <property type="entry name" value="Transposase-MT_Hybrid"/>
</dbReference>
<keyword evidence="2" id="KW-1185">Reference proteome</keyword>
<proteinExistence type="predicted"/>